<dbReference type="Pfam" id="PF00443">
    <property type="entry name" value="UCH"/>
    <property type="match status" value="1"/>
</dbReference>
<dbReference type="PROSITE" id="PS00973">
    <property type="entry name" value="USP_2"/>
    <property type="match status" value="1"/>
</dbReference>
<dbReference type="PANTHER" id="PTHR21646">
    <property type="entry name" value="UBIQUITIN CARBOXYL-TERMINAL HYDROLASE"/>
    <property type="match status" value="1"/>
</dbReference>
<dbReference type="Proteomes" id="UP000559256">
    <property type="component" value="Unassembled WGS sequence"/>
</dbReference>
<name>A0A8H5D0M1_9AGAR</name>
<dbReference type="InterPro" id="IPR038765">
    <property type="entry name" value="Papain-like_cys_pep_sf"/>
</dbReference>
<dbReference type="SUPFAM" id="SSF54001">
    <property type="entry name" value="Cysteine proteinases"/>
    <property type="match status" value="1"/>
</dbReference>
<dbReference type="GO" id="GO:0004843">
    <property type="term" value="F:cysteine-type deubiquitinase activity"/>
    <property type="evidence" value="ECO:0007669"/>
    <property type="project" value="UniProtKB-UniRule"/>
</dbReference>
<dbReference type="GO" id="GO:0016579">
    <property type="term" value="P:protein deubiquitination"/>
    <property type="evidence" value="ECO:0007669"/>
    <property type="project" value="InterPro"/>
</dbReference>
<evidence type="ECO:0000313" key="10">
    <source>
        <dbReference type="EMBL" id="KAF5351330.1"/>
    </source>
</evidence>
<dbReference type="PANTHER" id="PTHR21646:SF95">
    <property type="entry name" value="UBIQUITIN CARBOXYL-TERMINAL HYDROLASE 4-RELATED"/>
    <property type="match status" value="1"/>
</dbReference>
<keyword evidence="6 7" id="KW-0788">Thiol protease</keyword>
<evidence type="ECO:0000256" key="4">
    <source>
        <dbReference type="ARBA" id="ARBA00022786"/>
    </source>
</evidence>
<proteinExistence type="inferred from homology"/>
<feature type="domain" description="USP" evidence="9">
    <location>
        <begin position="236"/>
        <end position="598"/>
    </location>
</feature>
<dbReference type="OrthoDB" id="292964at2759"/>
<feature type="compositionally biased region" description="Low complexity" evidence="8">
    <location>
        <begin position="7"/>
        <end position="27"/>
    </location>
</feature>
<evidence type="ECO:0000256" key="7">
    <source>
        <dbReference type="RuleBase" id="RU366025"/>
    </source>
</evidence>
<evidence type="ECO:0000256" key="6">
    <source>
        <dbReference type="ARBA" id="ARBA00022807"/>
    </source>
</evidence>
<keyword evidence="11" id="KW-1185">Reference proteome</keyword>
<keyword evidence="4 7" id="KW-0833">Ubl conjugation pathway</keyword>
<evidence type="ECO:0000256" key="5">
    <source>
        <dbReference type="ARBA" id="ARBA00022801"/>
    </source>
</evidence>
<evidence type="ECO:0000256" key="8">
    <source>
        <dbReference type="SAM" id="MobiDB-lite"/>
    </source>
</evidence>
<dbReference type="PROSITE" id="PS50235">
    <property type="entry name" value="USP_3"/>
    <property type="match status" value="1"/>
</dbReference>
<dbReference type="InterPro" id="IPR018200">
    <property type="entry name" value="USP_CS"/>
</dbReference>
<dbReference type="PROSITE" id="PS00972">
    <property type="entry name" value="USP_1"/>
    <property type="match status" value="1"/>
</dbReference>
<reference evidence="10 11" key="1">
    <citation type="journal article" date="2020" name="ISME J.">
        <title>Uncovering the hidden diversity of litter-decomposition mechanisms in mushroom-forming fungi.</title>
        <authorList>
            <person name="Floudas D."/>
            <person name="Bentzer J."/>
            <person name="Ahren D."/>
            <person name="Johansson T."/>
            <person name="Persson P."/>
            <person name="Tunlid A."/>
        </authorList>
    </citation>
    <scope>NUCLEOTIDE SEQUENCE [LARGE SCALE GENOMIC DNA]</scope>
    <source>
        <strain evidence="10 11">CBS 291.85</strain>
    </source>
</reference>
<dbReference type="EC" id="3.4.19.12" evidence="7"/>
<dbReference type="GO" id="GO:0006508">
    <property type="term" value="P:proteolysis"/>
    <property type="evidence" value="ECO:0007669"/>
    <property type="project" value="UniProtKB-KW"/>
</dbReference>
<keyword evidence="5 7" id="KW-0378">Hydrolase</keyword>
<feature type="region of interest" description="Disordered" evidence="8">
    <location>
        <begin position="1"/>
        <end position="146"/>
    </location>
</feature>
<feature type="compositionally biased region" description="Low complexity" evidence="8">
    <location>
        <begin position="125"/>
        <end position="139"/>
    </location>
</feature>
<evidence type="ECO:0000256" key="1">
    <source>
        <dbReference type="ARBA" id="ARBA00000707"/>
    </source>
</evidence>
<feature type="compositionally biased region" description="Polar residues" evidence="8">
    <location>
        <begin position="28"/>
        <end position="39"/>
    </location>
</feature>
<dbReference type="InterPro" id="IPR050185">
    <property type="entry name" value="Ub_carboxyl-term_hydrolase"/>
</dbReference>
<comment type="caution">
    <text evidence="10">The sequence shown here is derived from an EMBL/GenBank/DDBJ whole genome shotgun (WGS) entry which is preliminary data.</text>
</comment>
<evidence type="ECO:0000259" key="9">
    <source>
        <dbReference type="PROSITE" id="PS50235"/>
    </source>
</evidence>
<accession>A0A8H5D0M1</accession>
<keyword evidence="3 7" id="KW-0645">Protease</keyword>
<comment type="similarity">
    <text evidence="2 7">Belongs to the peptidase C19 family.</text>
</comment>
<dbReference type="AlphaFoldDB" id="A0A8H5D0M1"/>
<gene>
    <name evidence="10" type="ORF">D9758_008023</name>
</gene>
<dbReference type="EMBL" id="JAACJM010000071">
    <property type="protein sequence ID" value="KAF5351330.1"/>
    <property type="molecule type" value="Genomic_DNA"/>
</dbReference>
<organism evidence="10 11">
    <name type="scientific">Tetrapyrgos nigripes</name>
    <dbReference type="NCBI Taxonomy" id="182062"/>
    <lineage>
        <taxon>Eukaryota</taxon>
        <taxon>Fungi</taxon>
        <taxon>Dikarya</taxon>
        <taxon>Basidiomycota</taxon>
        <taxon>Agaricomycotina</taxon>
        <taxon>Agaricomycetes</taxon>
        <taxon>Agaricomycetidae</taxon>
        <taxon>Agaricales</taxon>
        <taxon>Marasmiineae</taxon>
        <taxon>Marasmiaceae</taxon>
        <taxon>Tetrapyrgos</taxon>
    </lineage>
</organism>
<evidence type="ECO:0000313" key="11">
    <source>
        <dbReference type="Proteomes" id="UP000559256"/>
    </source>
</evidence>
<dbReference type="InterPro" id="IPR028889">
    <property type="entry name" value="USP"/>
</dbReference>
<evidence type="ECO:0000256" key="3">
    <source>
        <dbReference type="ARBA" id="ARBA00022670"/>
    </source>
</evidence>
<comment type="catalytic activity">
    <reaction evidence="1 7">
        <text>Thiol-dependent hydrolysis of ester, thioester, amide, peptide and isopeptide bonds formed by the C-terminal Gly of ubiquitin (a 76-residue protein attached to proteins as an intracellular targeting signal).</text>
        <dbReference type="EC" id="3.4.19.12"/>
    </reaction>
</comment>
<protein>
    <recommendedName>
        <fullName evidence="7">Ubiquitin carboxyl-terminal hydrolase</fullName>
        <ecNumber evidence="7">3.4.19.12</ecNumber>
    </recommendedName>
</protein>
<dbReference type="CDD" id="cd02674">
    <property type="entry name" value="Peptidase_C19R"/>
    <property type="match status" value="1"/>
</dbReference>
<feature type="compositionally biased region" description="Low complexity" evidence="8">
    <location>
        <begin position="56"/>
        <end position="99"/>
    </location>
</feature>
<dbReference type="Gene3D" id="3.90.70.10">
    <property type="entry name" value="Cysteine proteinases"/>
    <property type="match status" value="1"/>
</dbReference>
<dbReference type="InterPro" id="IPR001394">
    <property type="entry name" value="Peptidase_C19_UCH"/>
</dbReference>
<sequence length="600" mass="65658">MLESGGRRPMLRGSMSSSSTSLTQTQTISENSTTASYPSAITYPSFASSRPNLNGYGYTSPSSPSTTYPSSSTSPFTYPSAYTTASSSSSSSHPNSYSSQYDITSPPQASLSPSLTRRRSDYIDQSQEALSLSQSHSSSGYPHQARSPIEYPVLAGSNSHQVQHMIRPPPLAASSPLGERQNNRAPLVPSSFPNVNGVAYPNSASTSLTPPVPPRIPSTFPVTYFPSSPAPTIGISGLKNLGNTCYMNAPIQCLSATYPFARFFLENKWKNAVNMQNKMGSKGALTSGFAGLLRMMWNGGTGDLRYLNPGEFRKTVCQLNSQYIGTDQHDSQEFLSFLLDGIHEDLNRILIRPNIVRTPEDEEKLEKLPAEVASEQEWKLWRESNDSVIVDYFQGQLKNQLKCLTCSKASTTYNAFSILSVPVPHGRSGKVPLKQSLDAFFNAEILENDDAWDCPQCKTKRPAAKQLSLARLPPILVIHLKRFEANGRFSDKVDTFVDFPLKALDMTGYMPASTGIAGAGAGAGVSVSSPDDPRTQVPPYRYDLYGVTNHVGNLSSGHYTAFVASRDKWMYCDDSVVKTVDSKQVVSQKAYVLFYKRTQI</sequence>
<feature type="compositionally biased region" description="Polar residues" evidence="8">
    <location>
        <begin position="100"/>
        <end position="115"/>
    </location>
</feature>
<evidence type="ECO:0000256" key="2">
    <source>
        <dbReference type="ARBA" id="ARBA00009085"/>
    </source>
</evidence>